<evidence type="ECO:0008006" key="3">
    <source>
        <dbReference type="Google" id="ProtNLM"/>
    </source>
</evidence>
<evidence type="ECO:0000313" key="2">
    <source>
        <dbReference type="Proteomes" id="UP000698173"/>
    </source>
</evidence>
<gene>
    <name evidence="1" type="ORF">K8V56_18260</name>
</gene>
<organism evidence="1 2">
    <name type="scientific">Sporosarcina psychrophila</name>
    <name type="common">Bacillus psychrophilus</name>
    <dbReference type="NCBI Taxonomy" id="1476"/>
    <lineage>
        <taxon>Bacteria</taxon>
        <taxon>Bacillati</taxon>
        <taxon>Bacillota</taxon>
        <taxon>Bacilli</taxon>
        <taxon>Bacillales</taxon>
        <taxon>Caryophanaceae</taxon>
        <taxon>Sporosarcina</taxon>
    </lineage>
</organism>
<name>A0A921G2A1_SPOPS</name>
<dbReference type="Proteomes" id="UP000698173">
    <property type="component" value="Unassembled WGS sequence"/>
</dbReference>
<evidence type="ECO:0000313" key="1">
    <source>
        <dbReference type="EMBL" id="HJF33713.1"/>
    </source>
</evidence>
<protein>
    <recommendedName>
        <fullName evidence="3">DUF2188 domain-containing protein</fullName>
    </recommendedName>
</protein>
<comment type="caution">
    <text evidence="1">The sequence shown here is derived from an EMBL/GenBank/DDBJ whole genome shotgun (WGS) entry which is preliminary data.</text>
</comment>
<reference evidence="1" key="2">
    <citation type="submission" date="2021-09" db="EMBL/GenBank/DDBJ databases">
        <authorList>
            <person name="Gilroy R."/>
        </authorList>
    </citation>
    <scope>NUCLEOTIDE SEQUENCE</scope>
    <source>
        <strain evidence="1">CHK171-7178</strain>
    </source>
</reference>
<proteinExistence type="predicted"/>
<reference evidence="1" key="1">
    <citation type="journal article" date="2021" name="PeerJ">
        <title>Extensive microbial diversity within the chicken gut microbiome revealed by metagenomics and culture.</title>
        <authorList>
            <person name="Gilroy R."/>
            <person name="Ravi A."/>
            <person name="Getino M."/>
            <person name="Pursley I."/>
            <person name="Horton D.L."/>
            <person name="Alikhan N.F."/>
            <person name="Baker D."/>
            <person name="Gharbi K."/>
            <person name="Hall N."/>
            <person name="Watson M."/>
            <person name="Adriaenssens E.M."/>
            <person name="Foster-Nyarko E."/>
            <person name="Jarju S."/>
            <person name="Secka A."/>
            <person name="Antonio M."/>
            <person name="Oren A."/>
            <person name="Chaudhuri R.R."/>
            <person name="La Ragione R."/>
            <person name="Hildebrand F."/>
            <person name="Pallen M.J."/>
        </authorList>
    </citation>
    <scope>NUCLEOTIDE SEQUENCE</scope>
    <source>
        <strain evidence="1">CHK171-7178</strain>
    </source>
</reference>
<dbReference type="EMBL" id="DYWT01000276">
    <property type="protein sequence ID" value="HJF33713.1"/>
    <property type="molecule type" value="Genomic_DNA"/>
</dbReference>
<sequence>MPWNNDDYPASFKNLEPSVRRKAIEIANALLREDYDESRAISIATTRAREYVHGDDNDRPGYEVKPRENDWVLMKAAGKKAIFTEDTKNGLLDKAKPYVNKQNGILTIYHEDGSLAETLYE</sequence>
<accession>A0A921G2A1</accession>
<dbReference type="AlphaFoldDB" id="A0A921G2A1"/>